<keyword evidence="2" id="KW-0813">Transport</keyword>
<dbReference type="OrthoDB" id="105720at2"/>
<gene>
    <name evidence="8" type="ORF">FAZ21_14935</name>
</gene>
<keyword evidence="9" id="KW-1185">Reference proteome</keyword>
<protein>
    <submittedName>
        <fullName evidence="8">FUSC family protein</fullName>
    </submittedName>
</protein>
<evidence type="ECO:0000256" key="2">
    <source>
        <dbReference type="ARBA" id="ARBA00022448"/>
    </source>
</evidence>
<keyword evidence="5 7" id="KW-1133">Transmembrane helix</keyword>
<name>A0A4U0PMG9_9NEIS</name>
<dbReference type="Pfam" id="PF04632">
    <property type="entry name" value="FUSC"/>
    <property type="match status" value="1"/>
</dbReference>
<keyword evidence="3" id="KW-1003">Cell membrane</keyword>
<feature type="transmembrane region" description="Helical" evidence="7">
    <location>
        <begin position="156"/>
        <end position="178"/>
    </location>
</feature>
<evidence type="ECO:0000256" key="4">
    <source>
        <dbReference type="ARBA" id="ARBA00022692"/>
    </source>
</evidence>
<evidence type="ECO:0000256" key="1">
    <source>
        <dbReference type="ARBA" id="ARBA00004651"/>
    </source>
</evidence>
<evidence type="ECO:0000256" key="5">
    <source>
        <dbReference type="ARBA" id="ARBA00022989"/>
    </source>
</evidence>
<evidence type="ECO:0000313" key="9">
    <source>
        <dbReference type="Proteomes" id="UP000310016"/>
    </source>
</evidence>
<sequence length="690" mass="73912">MQALADLRLWLDTTPAWSFLKSQLAPFPGRANAMWRYVFASACVIVISLGFQIPLLSLSLIVVFFTAQENTALTKLSAAIMLAGSLVITSLCLLLVMFTFDYPVPRILGACALVFCGLYLLRTSSLGVLGFLGSIQVIYTQSFIDLNLPPELLVRVILWSWVATAYPVVLTVLVNLLFLPTEPQRQLEAEIRRQLDDVIAQLDARLLGRAAPPLPASALERGVLTLQRHLGFAVMAEADYRRNQAWHLLRITTVDRLHTAASHLAGETPAELDPANRELLHALLATVRALRDQTGGRAAFQPPQPLSALAQAPTADPTLVEMAYALQGLGDASDADLPPPPSRPRGLMAADAFSNPAYARFAVKTLLATLVCYVFYTAVQWQGIHTIMLTVIILALPSVGSSRTKGWQRIAGCAVGSVIALAATVFVIPHLDGLTGFLLMSLVVIGAGGWVAAGPARSNYAGMQLVLAYVLAMFAHAGPSTDLTEIRDRMIGILLGAAVSTLVQLTVWPELDRDALRPRLARILRSIATLARAREAEPERRQASIDQARLAGWALVAGAREAQANALLEPGWHVAALDPTQVQTWLTQAQEALLAVNRLQTLLQAGLGDLSAPMRQAAERFALDAAATLDALAIRMEQRAGEVTALSSAAVDALDGVDDAPGQPALIAAVHAVRSCIAQMQPSASQAAAD</sequence>
<evidence type="ECO:0000256" key="7">
    <source>
        <dbReference type="SAM" id="Phobius"/>
    </source>
</evidence>
<reference evidence="8 9" key="1">
    <citation type="submission" date="2019-04" db="EMBL/GenBank/DDBJ databases">
        <title>Chitiniphilus eburnea sp. nov., a novel chitinolytic bacterium isolated from aquaculture sludge.</title>
        <authorList>
            <person name="Sheng M."/>
        </authorList>
    </citation>
    <scope>NUCLEOTIDE SEQUENCE [LARGE SCALE GENOMIC DNA]</scope>
    <source>
        <strain evidence="8 9">HX-2-15</strain>
    </source>
</reference>
<feature type="transmembrane region" description="Helical" evidence="7">
    <location>
        <begin position="37"/>
        <end position="64"/>
    </location>
</feature>
<proteinExistence type="predicted"/>
<feature type="transmembrane region" description="Helical" evidence="7">
    <location>
        <begin position="460"/>
        <end position="478"/>
    </location>
</feature>
<dbReference type="GO" id="GO:0005886">
    <property type="term" value="C:plasma membrane"/>
    <property type="evidence" value="ECO:0007669"/>
    <property type="project" value="UniProtKB-SubCell"/>
</dbReference>
<feature type="transmembrane region" description="Helical" evidence="7">
    <location>
        <begin position="76"/>
        <end position="98"/>
    </location>
</feature>
<comment type="subcellular location">
    <subcellularLocation>
        <location evidence="1">Cell membrane</location>
        <topology evidence="1">Multi-pass membrane protein</topology>
    </subcellularLocation>
</comment>
<evidence type="ECO:0000256" key="6">
    <source>
        <dbReference type="ARBA" id="ARBA00023136"/>
    </source>
</evidence>
<keyword evidence="6 7" id="KW-0472">Membrane</keyword>
<feature type="transmembrane region" description="Helical" evidence="7">
    <location>
        <begin position="434"/>
        <end position="453"/>
    </location>
</feature>
<accession>A0A4U0PMG9</accession>
<dbReference type="Proteomes" id="UP000310016">
    <property type="component" value="Unassembled WGS sequence"/>
</dbReference>
<dbReference type="RefSeq" id="WP_136774245.1">
    <property type="nucleotide sequence ID" value="NZ_CP156074.1"/>
</dbReference>
<dbReference type="PANTHER" id="PTHR30509:SF9">
    <property type="entry name" value="MULTIDRUG RESISTANCE PROTEIN MDTO"/>
    <property type="match status" value="1"/>
</dbReference>
<dbReference type="AlphaFoldDB" id="A0A4U0PMG9"/>
<keyword evidence="4 7" id="KW-0812">Transmembrane</keyword>
<feature type="transmembrane region" description="Helical" evidence="7">
    <location>
        <begin position="490"/>
        <end position="509"/>
    </location>
</feature>
<dbReference type="EMBL" id="SUMF01000021">
    <property type="protein sequence ID" value="TJZ69356.1"/>
    <property type="molecule type" value="Genomic_DNA"/>
</dbReference>
<evidence type="ECO:0000313" key="8">
    <source>
        <dbReference type="EMBL" id="TJZ69356.1"/>
    </source>
</evidence>
<dbReference type="PANTHER" id="PTHR30509">
    <property type="entry name" value="P-HYDROXYBENZOIC ACID EFFLUX PUMP SUBUNIT-RELATED"/>
    <property type="match status" value="1"/>
</dbReference>
<feature type="transmembrane region" description="Helical" evidence="7">
    <location>
        <begin position="411"/>
        <end position="428"/>
    </location>
</feature>
<comment type="caution">
    <text evidence="8">The sequence shown here is derived from an EMBL/GenBank/DDBJ whole genome shotgun (WGS) entry which is preliminary data.</text>
</comment>
<organism evidence="8 9">
    <name type="scientific">Chitiniphilus eburneus</name>
    <dbReference type="NCBI Taxonomy" id="2571148"/>
    <lineage>
        <taxon>Bacteria</taxon>
        <taxon>Pseudomonadati</taxon>
        <taxon>Pseudomonadota</taxon>
        <taxon>Betaproteobacteria</taxon>
        <taxon>Neisseriales</taxon>
        <taxon>Chitinibacteraceae</taxon>
        <taxon>Chitiniphilus</taxon>
    </lineage>
</organism>
<dbReference type="InterPro" id="IPR006726">
    <property type="entry name" value="PHBA_efflux_AaeB/fusaric-R"/>
</dbReference>
<evidence type="ECO:0000256" key="3">
    <source>
        <dbReference type="ARBA" id="ARBA00022475"/>
    </source>
</evidence>
<dbReference type="GO" id="GO:0022857">
    <property type="term" value="F:transmembrane transporter activity"/>
    <property type="evidence" value="ECO:0007669"/>
    <property type="project" value="InterPro"/>
</dbReference>